<keyword evidence="1" id="KW-0808">Transferase</keyword>
<dbReference type="AlphaFoldDB" id="A0A2T4SYD7"/>
<comment type="caution">
    <text evidence="1">The sequence shown here is derived from an EMBL/GenBank/DDBJ whole genome shotgun (WGS) entry which is preliminary data.</text>
</comment>
<dbReference type="RefSeq" id="WP_107527450.1">
    <property type="nucleotide sequence ID" value="NZ_JAIBNU010000001.1"/>
</dbReference>
<accession>A0A2T4SYD7</accession>
<dbReference type="Pfam" id="PF04816">
    <property type="entry name" value="TrmK"/>
    <property type="match status" value="1"/>
</dbReference>
<evidence type="ECO:0000313" key="1">
    <source>
        <dbReference type="EMBL" id="RIL44888.1"/>
    </source>
</evidence>
<dbReference type="Gene3D" id="3.40.50.150">
    <property type="entry name" value="Vaccinia Virus protein VP39"/>
    <property type="match status" value="1"/>
</dbReference>
<dbReference type="GO" id="GO:0032259">
    <property type="term" value="P:methylation"/>
    <property type="evidence" value="ECO:0007669"/>
    <property type="project" value="UniProtKB-KW"/>
</dbReference>
<dbReference type="PIRSF" id="PIRSF018637">
    <property type="entry name" value="TrmK"/>
    <property type="match status" value="1"/>
</dbReference>
<gene>
    <name evidence="1" type="ORF">BUZ01_02605</name>
</gene>
<dbReference type="PANTHER" id="PTHR38451:SF1">
    <property type="entry name" value="TRNA (ADENINE(22)-N(1))-METHYLTRANSFERASE"/>
    <property type="match status" value="1"/>
</dbReference>
<sequence length="225" mass="25229">MIPLNQRLKNVSKYIVGDLLADIGSDHAYLPIFAIENNLTKQAIAGEVIKGPFEASQRSVAEHQLGKVIDIRLGDGLSVLEDSNNVTTITICGMGGPLIAKILNEGQFKLNNKPRLVLQSNVQSSAIRKLLPNLGYTITNEEIFEEKGHIYEIIVADFSEHPGTMTEQALKFGPVLLLNKNEYFYKKWQHEKDALLKIKSNLNEQQHATRLDEINKEINLINEVL</sequence>
<dbReference type="Proteomes" id="UP000283576">
    <property type="component" value="Unassembled WGS sequence"/>
</dbReference>
<dbReference type="PANTHER" id="PTHR38451">
    <property type="entry name" value="TRNA (ADENINE(22)-N(1))-METHYLTRANSFERASE"/>
    <property type="match status" value="1"/>
</dbReference>
<name>A0A2T4SYD7_STAGA</name>
<keyword evidence="1" id="KW-0489">Methyltransferase</keyword>
<organism evidence="1 2">
    <name type="scientific">Staphylococcus gallinarum</name>
    <dbReference type="NCBI Taxonomy" id="1293"/>
    <lineage>
        <taxon>Bacteria</taxon>
        <taxon>Bacillati</taxon>
        <taxon>Bacillota</taxon>
        <taxon>Bacilli</taxon>
        <taxon>Bacillales</taxon>
        <taxon>Staphylococcaceae</taxon>
        <taxon>Staphylococcus</taxon>
    </lineage>
</organism>
<dbReference type="GO" id="GO:0160105">
    <property type="term" value="F:tRNA (adenine(22)-N1)-methyltransferase activity"/>
    <property type="evidence" value="ECO:0007669"/>
    <property type="project" value="InterPro"/>
</dbReference>
<proteinExistence type="predicted"/>
<dbReference type="InterPro" id="IPR006901">
    <property type="entry name" value="TrmK"/>
</dbReference>
<evidence type="ECO:0000313" key="2">
    <source>
        <dbReference type="Proteomes" id="UP000283576"/>
    </source>
</evidence>
<dbReference type="InterPro" id="IPR029063">
    <property type="entry name" value="SAM-dependent_MTases_sf"/>
</dbReference>
<reference evidence="1 2" key="1">
    <citation type="journal article" date="2016" name="Front. Microbiol.">
        <title>Comprehensive Phylogenetic Analysis of Bovine Non-aureus Staphylococci Species Based on Whole-Genome Sequencing.</title>
        <authorList>
            <person name="Naushad S."/>
            <person name="Barkema H.W."/>
            <person name="Luby C."/>
            <person name="Condas L.A."/>
            <person name="Nobrega D.B."/>
            <person name="Carson D.A."/>
            <person name="De Buck J."/>
        </authorList>
    </citation>
    <scope>NUCLEOTIDE SEQUENCE [LARGE SCALE GENOMIC DNA]</scope>
    <source>
        <strain evidence="1 2">SNUC 1388</strain>
    </source>
</reference>
<dbReference type="Gene3D" id="1.10.287.1890">
    <property type="match status" value="1"/>
</dbReference>
<protein>
    <submittedName>
        <fullName evidence="1">tRNA (Adenine(22)-N(1))-methyltransferase TrmK</fullName>
    </submittedName>
</protein>
<dbReference type="EMBL" id="QXRZ01000001">
    <property type="protein sequence ID" value="RIL44888.1"/>
    <property type="molecule type" value="Genomic_DNA"/>
</dbReference>